<name>A0ABQ9WKK7_SAGOE</name>
<gene>
    <name evidence="1" type="ORF">P7K49_002639</name>
</gene>
<comment type="caution">
    <text evidence="1">The sequence shown here is derived from an EMBL/GenBank/DDBJ whole genome shotgun (WGS) entry which is preliminary data.</text>
</comment>
<dbReference type="Proteomes" id="UP001266305">
    <property type="component" value="Unassembled WGS sequence"/>
</dbReference>
<accession>A0ABQ9WKK7</accession>
<evidence type="ECO:0000313" key="1">
    <source>
        <dbReference type="EMBL" id="KAK2121253.1"/>
    </source>
</evidence>
<organism evidence="1 2">
    <name type="scientific">Saguinus oedipus</name>
    <name type="common">Cotton-top tamarin</name>
    <name type="synonym">Oedipomidas oedipus</name>
    <dbReference type="NCBI Taxonomy" id="9490"/>
    <lineage>
        <taxon>Eukaryota</taxon>
        <taxon>Metazoa</taxon>
        <taxon>Chordata</taxon>
        <taxon>Craniata</taxon>
        <taxon>Vertebrata</taxon>
        <taxon>Euteleostomi</taxon>
        <taxon>Mammalia</taxon>
        <taxon>Eutheria</taxon>
        <taxon>Euarchontoglires</taxon>
        <taxon>Primates</taxon>
        <taxon>Haplorrhini</taxon>
        <taxon>Platyrrhini</taxon>
        <taxon>Cebidae</taxon>
        <taxon>Callitrichinae</taxon>
        <taxon>Saguinus</taxon>
    </lineage>
</organism>
<protein>
    <submittedName>
        <fullName evidence="1">Uncharacterized protein</fullName>
    </submittedName>
</protein>
<keyword evidence="2" id="KW-1185">Reference proteome</keyword>
<evidence type="ECO:0000313" key="2">
    <source>
        <dbReference type="Proteomes" id="UP001266305"/>
    </source>
</evidence>
<dbReference type="EMBL" id="JASSZA010000001">
    <property type="protein sequence ID" value="KAK2121253.1"/>
    <property type="molecule type" value="Genomic_DNA"/>
</dbReference>
<reference evidence="1 2" key="1">
    <citation type="submission" date="2023-05" db="EMBL/GenBank/DDBJ databases">
        <title>B98-5 Cell Line De Novo Hybrid Assembly: An Optical Mapping Approach.</title>
        <authorList>
            <person name="Kananen K."/>
            <person name="Auerbach J.A."/>
            <person name="Kautto E."/>
            <person name="Blachly J.S."/>
        </authorList>
    </citation>
    <scope>NUCLEOTIDE SEQUENCE [LARGE SCALE GENOMIC DNA]</scope>
    <source>
        <strain evidence="1">B95-8</strain>
        <tissue evidence="1">Cell line</tissue>
    </source>
</reference>
<proteinExistence type="predicted"/>
<sequence length="140" mass="15724">MPKSLLMCFEISNHLKGGHESLIRRDYVCEVALLDLPQQGVLSVRSRRSRERLLTEQDLAEVCLATDGSCELPSGAVTFPGSRICRDLHVCDLVKTLLLLLQSQAWKLLWLGTVCFAYTEAWCWASHCAIMLPAVQHRGK</sequence>